<proteinExistence type="predicted"/>
<gene>
    <name evidence="3" type="ORF">BON22_2769</name>
    <name evidence="2" type="ORF">CYFA0S_09e04940g</name>
</gene>
<feature type="region of interest" description="Disordered" evidence="1">
    <location>
        <begin position="256"/>
        <end position="346"/>
    </location>
</feature>
<dbReference type="OMA" id="RHTKSER"/>
<feature type="compositionally biased region" description="Basic and acidic residues" evidence="1">
    <location>
        <begin position="132"/>
        <end position="152"/>
    </location>
</feature>
<evidence type="ECO:0000313" key="4">
    <source>
        <dbReference type="Proteomes" id="UP000189513"/>
    </source>
</evidence>
<dbReference type="VEuPathDB" id="FungiDB:BON22_2769"/>
<dbReference type="STRING" id="36022.A0A061AY11"/>
<accession>A0A061AY11</accession>
<reference evidence="4" key="2">
    <citation type="journal article" date="2017" name="Genome Announc.">
        <title>Genome sequences of Cyberlindnera fabianii 65, Pichia kudriavzevii 129, and Saccharomyces cerevisiae 131 isolated from fermented masau fruits in Zimbabwe.</title>
        <authorList>
            <person name="van Rijswijck I.M.H."/>
            <person name="Derks M.F.L."/>
            <person name="Abee T."/>
            <person name="de Ridder D."/>
            <person name="Smid E.J."/>
        </authorList>
    </citation>
    <scope>NUCLEOTIDE SEQUENCE [LARGE SCALE GENOMIC DNA]</scope>
    <source>
        <strain evidence="4">65</strain>
    </source>
</reference>
<dbReference type="GO" id="GO:0032040">
    <property type="term" value="C:small-subunit processome"/>
    <property type="evidence" value="ECO:0007669"/>
    <property type="project" value="TreeGrafter"/>
</dbReference>
<feature type="compositionally biased region" description="Basic and acidic residues" evidence="1">
    <location>
        <begin position="297"/>
        <end position="306"/>
    </location>
</feature>
<evidence type="ECO:0000313" key="2">
    <source>
        <dbReference type="EMBL" id="CDR42505.1"/>
    </source>
</evidence>
<protein>
    <submittedName>
        <fullName evidence="2">CYFA0S09e04940g1_1</fullName>
    </submittedName>
    <submittedName>
        <fullName evidence="3">U3 small nucleolar ribonucleoprotein LCP5</fullName>
    </submittedName>
</protein>
<dbReference type="Proteomes" id="UP000189513">
    <property type="component" value="Unassembled WGS sequence"/>
</dbReference>
<organism evidence="2">
    <name type="scientific">Cyberlindnera fabianii</name>
    <name type="common">Yeast</name>
    <name type="synonym">Hansenula fabianii</name>
    <dbReference type="NCBI Taxonomy" id="36022"/>
    <lineage>
        <taxon>Eukaryota</taxon>
        <taxon>Fungi</taxon>
        <taxon>Dikarya</taxon>
        <taxon>Ascomycota</taxon>
        <taxon>Saccharomycotina</taxon>
        <taxon>Saccharomycetes</taxon>
        <taxon>Phaffomycetales</taxon>
        <taxon>Phaffomycetaceae</taxon>
        <taxon>Cyberlindnera</taxon>
    </lineage>
</organism>
<dbReference type="AlphaFoldDB" id="A0A061AY11"/>
<keyword evidence="3" id="KW-0687">Ribonucleoprotein</keyword>
<reference evidence="2" key="1">
    <citation type="journal article" date="2014" name="Genome Announc.">
        <title>Genome sequence of the yeast Cyberlindnera fabianii (Hansenula fabianii).</title>
        <authorList>
            <person name="Freel K.C."/>
            <person name="Sarilar V."/>
            <person name="Neuveglise C."/>
            <person name="Devillers H."/>
            <person name="Friedrich A."/>
            <person name="Schacherer J."/>
        </authorList>
    </citation>
    <scope>NUCLEOTIDE SEQUENCE</scope>
    <source>
        <strain evidence="2">YJS4271</strain>
    </source>
</reference>
<evidence type="ECO:0000256" key="1">
    <source>
        <dbReference type="SAM" id="MobiDB-lite"/>
    </source>
</evidence>
<dbReference type="InterPro" id="IPR007146">
    <property type="entry name" value="Sas10/Utp3/C1D"/>
</dbReference>
<dbReference type="PANTHER" id="PTHR13237:SF9">
    <property type="entry name" value="NEUROGUIDIN"/>
    <property type="match status" value="1"/>
</dbReference>
<dbReference type="EMBL" id="MPUK01000004">
    <property type="protein sequence ID" value="ONH67887.1"/>
    <property type="molecule type" value="Genomic_DNA"/>
</dbReference>
<sequence>MSQSLDATLKSIIASADSTRDALVALETKLDSPDLPELVVDLMAKTGLSIPEGVSLLDLKNNAMLSYVNNLALIILSRLEATKTNNTAELTEVKNKAVQGSITQRVVMERGVKGLEKKLQYQLDKMVRNYNKMEKDSSADAVEKKMKEAEKDSDSEEDSEDEDSEAEDELNYRPDASSLVASLKKDQKDKKSKKSEDGEEEGKTEKYRPPKIAAALPPQEFREAKNRGRNTAKLQSMEEYLMETGDAPMAEASIGSTIIDHGRGGVKTARDRQKEEEIKRFEESNFTRLSTAKSKKDKQAQKRRQQDTFFGEDWGIFNNRRDDHGSSSKRSKPKSAWDRAKKRRTD</sequence>
<dbReference type="PANTHER" id="PTHR13237">
    <property type="entry name" value="SOMETHING ABOUT SILENCING PROTEIN 10-RELATED"/>
    <property type="match status" value="1"/>
</dbReference>
<evidence type="ECO:0000313" key="3">
    <source>
        <dbReference type="EMBL" id="ONH67887.1"/>
    </source>
</evidence>
<dbReference type="GO" id="GO:0000462">
    <property type="term" value="P:maturation of SSU-rRNA from tricistronic rRNA transcript (SSU-rRNA, 5.8S rRNA, LSU-rRNA)"/>
    <property type="evidence" value="ECO:0007669"/>
    <property type="project" value="TreeGrafter"/>
</dbReference>
<feature type="region of interest" description="Disordered" evidence="1">
    <location>
        <begin position="132"/>
        <end position="232"/>
    </location>
</feature>
<feature type="compositionally biased region" description="Acidic residues" evidence="1">
    <location>
        <begin position="153"/>
        <end position="169"/>
    </location>
</feature>
<keyword evidence="4" id="KW-1185">Reference proteome</keyword>
<feature type="compositionally biased region" description="Basic and acidic residues" evidence="1">
    <location>
        <begin position="260"/>
        <end position="285"/>
    </location>
</feature>
<name>A0A061AY11_CYBFA</name>
<dbReference type="OrthoDB" id="203440at2759"/>
<dbReference type="Pfam" id="PF04000">
    <property type="entry name" value="Sas10_Utp3"/>
    <property type="match status" value="1"/>
</dbReference>
<reference evidence="3" key="3">
    <citation type="submission" date="2017-01" db="EMBL/GenBank/DDBJ databases">
        <authorList>
            <person name="Mah S.A."/>
            <person name="Swanson W.J."/>
            <person name="Moy G.W."/>
            <person name="Vacquier V.D."/>
        </authorList>
    </citation>
    <scope>NUCLEOTIDE SEQUENCE [LARGE SCALE GENOMIC DNA]</scope>
    <source>
        <strain evidence="3">65</strain>
    </source>
</reference>
<dbReference type="EMBL" id="LK052894">
    <property type="protein sequence ID" value="CDR42505.1"/>
    <property type="molecule type" value="Genomic_DNA"/>
</dbReference>